<reference evidence="1" key="2">
    <citation type="submission" date="2020-10" db="EMBL/GenBank/DDBJ databases">
        <authorList>
            <person name="Cooper E.A."/>
            <person name="Brenton Z.W."/>
            <person name="Flinn B.S."/>
            <person name="Jenkins J."/>
            <person name="Shu S."/>
            <person name="Flowers D."/>
            <person name="Luo F."/>
            <person name="Wang Y."/>
            <person name="Xia P."/>
            <person name="Barry K."/>
            <person name="Daum C."/>
            <person name="Lipzen A."/>
            <person name="Yoshinaga Y."/>
            <person name="Schmutz J."/>
            <person name="Saski C."/>
            <person name="Vermerris W."/>
            <person name="Kresovich S."/>
        </authorList>
    </citation>
    <scope>NUCLEOTIDE SEQUENCE</scope>
</reference>
<proteinExistence type="predicted"/>
<gene>
    <name evidence="1" type="ORF">BDA96_03G115900</name>
</gene>
<dbReference type="Gramene" id="EES00482">
    <property type="protein sequence ID" value="EES00482"/>
    <property type="gene ID" value="SORBI_3003G111400"/>
</dbReference>
<organism evidence="1 2">
    <name type="scientific">Sorghum bicolor</name>
    <name type="common">Sorghum</name>
    <name type="synonym">Sorghum vulgare</name>
    <dbReference type="NCBI Taxonomy" id="4558"/>
    <lineage>
        <taxon>Eukaryota</taxon>
        <taxon>Viridiplantae</taxon>
        <taxon>Streptophyta</taxon>
        <taxon>Embryophyta</taxon>
        <taxon>Tracheophyta</taxon>
        <taxon>Spermatophyta</taxon>
        <taxon>Magnoliopsida</taxon>
        <taxon>Liliopsida</taxon>
        <taxon>Poales</taxon>
        <taxon>Poaceae</taxon>
        <taxon>PACMAD clade</taxon>
        <taxon>Panicoideae</taxon>
        <taxon>Andropogonodae</taxon>
        <taxon>Andropogoneae</taxon>
        <taxon>Sorghinae</taxon>
        <taxon>Sorghum</taxon>
    </lineage>
</organism>
<accession>A0A921RDF6</accession>
<protein>
    <submittedName>
        <fullName evidence="1">Uncharacterized protein</fullName>
    </submittedName>
</protein>
<name>A0A921RDF6_SORBI</name>
<dbReference type="Proteomes" id="UP000807115">
    <property type="component" value="Chromosome 3"/>
</dbReference>
<reference evidence="1" key="1">
    <citation type="journal article" date="2019" name="BMC Genomics">
        <title>A new reference genome for Sorghum bicolor reveals high levels of sequence similarity between sweet and grain genotypes: implications for the genetics of sugar metabolism.</title>
        <authorList>
            <person name="Cooper E.A."/>
            <person name="Brenton Z.W."/>
            <person name="Flinn B.S."/>
            <person name="Jenkins J."/>
            <person name="Shu S."/>
            <person name="Flowers D."/>
            <person name="Luo F."/>
            <person name="Wang Y."/>
            <person name="Xia P."/>
            <person name="Barry K."/>
            <person name="Daum C."/>
            <person name="Lipzen A."/>
            <person name="Yoshinaga Y."/>
            <person name="Schmutz J."/>
            <person name="Saski C."/>
            <person name="Vermerris W."/>
            <person name="Kresovich S."/>
        </authorList>
    </citation>
    <scope>NUCLEOTIDE SEQUENCE</scope>
</reference>
<dbReference type="EMBL" id="CM027682">
    <property type="protein sequence ID" value="KAG0537067.1"/>
    <property type="molecule type" value="Genomic_DNA"/>
</dbReference>
<sequence>MTQPTHERRALGTLSVSTLSCDLASTLSRTRCPCRSCCPRPHARLLSPRCTLSARCAASVHTPPSCRAAGELSLAPYLLVPRRPWPPEWGRWLPPCPATSMATGVGAMASSFRADSNHLSWVSRSTVSATVAERGQRIRRVGRIQQLLVGPNLPCVALAGLLGL</sequence>
<evidence type="ECO:0000313" key="2">
    <source>
        <dbReference type="Proteomes" id="UP000807115"/>
    </source>
</evidence>
<evidence type="ECO:0000313" key="1">
    <source>
        <dbReference type="EMBL" id="KAG0537067.1"/>
    </source>
</evidence>
<dbReference type="AlphaFoldDB" id="A0A921RDF6"/>
<comment type="caution">
    <text evidence="1">The sequence shown here is derived from an EMBL/GenBank/DDBJ whole genome shotgun (WGS) entry which is preliminary data.</text>
</comment>